<dbReference type="PANTHER" id="PTHR43828:SF3">
    <property type="entry name" value="CHROMO DOMAIN-CONTAINING PROTEIN"/>
    <property type="match status" value="1"/>
</dbReference>
<dbReference type="InParanoid" id="W4KLP9"/>
<dbReference type="EMBL" id="KI925454">
    <property type="protein sequence ID" value="ETW86639.1"/>
    <property type="molecule type" value="Genomic_DNA"/>
</dbReference>
<keyword evidence="2" id="KW-0040">ANK repeat</keyword>
<dbReference type="HOGENOM" id="CLU_1461493_0_0_1"/>
<proteinExistence type="predicted"/>
<dbReference type="PANTHER" id="PTHR43828">
    <property type="entry name" value="ASPARAGINASE"/>
    <property type="match status" value="1"/>
</dbReference>
<dbReference type="OrthoDB" id="6718656at2759"/>
<dbReference type="InterPro" id="IPR036887">
    <property type="entry name" value="HTH_APSES_sf"/>
</dbReference>
<dbReference type="KEGG" id="hir:HETIRDRAFT_447335"/>
<sequence>MAMQRNMDSPAVSEPSKPGQAHHWPTRPAALNAIQQPATALLLHGLFPTQVTYSGIHVYETMCKDVAARTRVLEREVQKGEHERVQGGYGKYHSESLRSRLSPRLSCPDTSSPSHWPVASRHLDSSSARTAACQAVQLRPLNWMSAAKYYGDQILECFIPDSHQLPDILINPPADIDPNIAIDDD</sequence>
<dbReference type="STRING" id="747525.W4KLP9"/>
<evidence type="ECO:0000313" key="5">
    <source>
        <dbReference type="Proteomes" id="UP000030671"/>
    </source>
</evidence>
<keyword evidence="1" id="KW-0677">Repeat</keyword>
<dbReference type="Proteomes" id="UP000030671">
    <property type="component" value="Unassembled WGS sequence"/>
</dbReference>
<reference evidence="4 5" key="1">
    <citation type="journal article" date="2012" name="New Phytol.">
        <title>Insight into trade-off between wood decay and parasitism from the genome of a fungal forest pathogen.</title>
        <authorList>
            <person name="Olson A."/>
            <person name="Aerts A."/>
            <person name="Asiegbu F."/>
            <person name="Belbahri L."/>
            <person name="Bouzid O."/>
            <person name="Broberg A."/>
            <person name="Canback B."/>
            <person name="Coutinho P.M."/>
            <person name="Cullen D."/>
            <person name="Dalman K."/>
            <person name="Deflorio G."/>
            <person name="van Diepen L.T."/>
            <person name="Dunand C."/>
            <person name="Duplessis S."/>
            <person name="Durling M."/>
            <person name="Gonthier P."/>
            <person name="Grimwood J."/>
            <person name="Fossdal C.G."/>
            <person name="Hansson D."/>
            <person name="Henrissat B."/>
            <person name="Hietala A."/>
            <person name="Himmelstrand K."/>
            <person name="Hoffmeister D."/>
            <person name="Hogberg N."/>
            <person name="James T.Y."/>
            <person name="Karlsson M."/>
            <person name="Kohler A."/>
            <person name="Kues U."/>
            <person name="Lee Y.H."/>
            <person name="Lin Y.C."/>
            <person name="Lind M."/>
            <person name="Lindquist E."/>
            <person name="Lombard V."/>
            <person name="Lucas S."/>
            <person name="Lunden K."/>
            <person name="Morin E."/>
            <person name="Murat C."/>
            <person name="Park J."/>
            <person name="Raffaello T."/>
            <person name="Rouze P."/>
            <person name="Salamov A."/>
            <person name="Schmutz J."/>
            <person name="Solheim H."/>
            <person name="Stahlberg J."/>
            <person name="Velez H."/>
            <person name="de Vries R.P."/>
            <person name="Wiebenga A."/>
            <person name="Woodward S."/>
            <person name="Yakovlev I."/>
            <person name="Garbelotto M."/>
            <person name="Martin F."/>
            <person name="Grigoriev I.V."/>
            <person name="Stenlid J."/>
        </authorList>
    </citation>
    <scope>NUCLEOTIDE SEQUENCE [LARGE SCALE GENOMIC DNA]</scope>
    <source>
        <strain evidence="4 5">TC 32-1</strain>
    </source>
</reference>
<feature type="region of interest" description="Disordered" evidence="3">
    <location>
        <begin position="1"/>
        <end position="24"/>
    </location>
</feature>
<dbReference type="Gene3D" id="3.10.260.10">
    <property type="entry name" value="Transcription regulator HTH, APSES-type DNA-binding domain"/>
    <property type="match status" value="1"/>
</dbReference>
<dbReference type="InterPro" id="IPR051642">
    <property type="entry name" value="SWI6-like"/>
</dbReference>
<name>W4KLP9_HETIT</name>
<evidence type="ECO:0000313" key="4">
    <source>
        <dbReference type="EMBL" id="ETW86639.1"/>
    </source>
</evidence>
<keyword evidence="5" id="KW-1185">Reference proteome</keyword>
<organism evidence="4 5">
    <name type="scientific">Heterobasidion irregulare (strain TC 32-1)</name>
    <dbReference type="NCBI Taxonomy" id="747525"/>
    <lineage>
        <taxon>Eukaryota</taxon>
        <taxon>Fungi</taxon>
        <taxon>Dikarya</taxon>
        <taxon>Basidiomycota</taxon>
        <taxon>Agaricomycotina</taxon>
        <taxon>Agaricomycetes</taxon>
        <taxon>Russulales</taxon>
        <taxon>Bondarzewiaceae</taxon>
        <taxon>Heterobasidion</taxon>
        <taxon>Heterobasidion annosum species complex</taxon>
    </lineage>
</organism>
<dbReference type="AlphaFoldDB" id="W4KLP9"/>
<dbReference type="GO" id="GO:0033309">
    <property type="term" value="C:SBF transcription complex"/>
    <property type="evidence" value="ECO:0007669"/>
    <property type="project" value="TreeGrafter"/>
</dbReference>
<evidence type="ECO:0000256" key="2">
    <source>
        <dbReference type="ARBA" id="ARBA00023043"/>
    </source>
</evidence>
<dbReference type="GeneID" id="20675761"/>
<dbReference type="GO" id="GO:0006357">
    <property type="term" value="P:regulation of transcription by RNA polymerase II"/>
    <property type="evidence" value="ECO:0007669"/>
    <property type="project" value="UniProtKB-ARBA"/>
</dbReference>
<dbReference type="GO" id="GO:0003677">
    <property type="term" value="F:DNA binding"/>
    <property type="evidence" value="ECO:0007669"/>
    <property type="project" value="InterPro"/>
</dbReference>
<evidence type="ECO:0000256" key="3">
    <source>
        <dbReference type="SAM" id="MobiDB-lite"/>
    </source>
</evidence>
<protein>
    <submittedName>
        <fullName evidence="4">Uncharacterized protein</fullName>
    </submittedName>
</protein>
<gene>
    <name evidence="4" type="ORF">HETIRDRAFT_447335</name>
</gene>
<evidence type="ECO:0000256" key="1">
    <source>
        <dbReference type="ARBA" id="ARBA00022737"/>
    </source>
</evidence>
<dbReference type="SUPFAM" id="SSF54616">
    <property type="entry name" value="DNA-binding domain of Mlu1-box binding protein MBP1"/>
    <property type="match status" value="1"/>
</dbReference>
<dbReference type="GO" id="GO:0030907">
    <property type="term" value="C:MBF transcription complex"/>
    <property type="evidence" value="ECO:0007669"/>
    <property type="project" value="TreeGrafter"/>
</dbReference>
<accession>W4KLP9</accession>
<dbReference type="RefSeq" id="XP_009540642.1">
    <property type="nucleotide sequence ID" value="XM_009542347.1"/>
</dbReference>